<reference evidence="2 3" key="1">
    <citation type="journal article" date="2013" name="Genome Biol.">
        <title>Genome of Acanthamoeba castellanii highlights extensive lateral gene transfer and early evolution of tyrosine kinase signaling.</title>
        <authorList>
            <person name="Clarke M."/>
            <person name="Lohan A.J."/>
            <person name="Liu B."/>
            <person name="Lagkouvardos I."/>
            <person name="Roy S."/>
            <person name="Zafar N."/>
            <person name="Bertelli C."/>
            <person name="Schilde C."/>
            <person name="Kianianmomeni A."/>
            <person name="Burglin T.R."/>
            <person name="Frech C."/>
            <person name="Turcotte B."/>
            <person name="Kopec K.O."/>
            <person name="Synnott J.M."/>
            <person name="Choo C."/>
            <person name="Paponov I."/>
            <person name="Finkler A."/>
            <person name="Soon Heng Tan C."/>
            <person name="Hutchins A.P."/>
            <person name="Weinmeier T."/>
            <person name="Rattei T."/>
            <person name="Chu J.S."/>
            <person name="Gimenez G."/>
            <person name="Irimia M."/>
            <person name="Rigden D.J."/>
            <person name="Fitzpatrick D.A."/>
            <person name="Lorenzo-Morales J."/>
            <person name="Bateman A."/>
            <person name="Chiu C.H."/>
            <person name="Tang P."/>
            <person name="Hegemann P."/>
            <person name="Fromm H."/>
            <person name="Raoult D."/>
            <person name="Greub G."/>
            <person name="Miranda-Saavedra D."/>
            <person name="Chen N."/>
            <person name="Nash P."/>
            <person name="Ginger M.L."/>
            <person name="Horn M."/>
            <person name="Schaap P."/>
            <person name="Caler L."/>
            <person name="Loftus B."/>
        </authorList>
    </citation>
    <scope>NUCLEOTIDE SEQUENCE [LARGE SCALE GENOMIC DNA]</scope>
    <source>
        <strain evidence="2 3">Neff</strain>
    </source>
</reference>
<dbReference type="Proteomes" id="UP000011083">
    <property type="component" value="Unassembled WGS sequence"/>
</dbReference>
<feature type="region of interest" description="Disordered" evidence="1">
    <location>
        <begin position="119"/>
        <end position="155"/>
    </location>
</feature>
<dbReference type="AlphaFoldDB" id="L8HEE0"/>
<dbReference type="EMBL" id="KB007857">
    <property type="protein sequence ID" value="ELR23545.1"/>
    <property type="molecule type" value="Genomic_DNA"/>
</dbReference>
<evidence type="ECO:0000313" key="2">
    <source>
        <dbReference type="EMBL" id="ELR23545.1"/>
    </source>
</evidence>
<dbReference type="GeneID" id="14924526"/>
<dbReference type="RefSeq" id="XP_004353073.1">
    <property type="nucleotide sequence ID" value="XM_004353021.1"/>
</dbReference>
<gene>
    <name evidence="2" type="ORF">ACA1_071670</name>
</gene>
<feature type="region of interest" description="Disordered" evidence="1">
    <location>
        <begin position="171"/>
        <end position="213"/>
    </location>
</feature>
<feature type="compositionally biased region" description="Basic and acidic residues" evidence="1">
    <location>
        <begin position="171"/>
        <end position="180"/>
    </location>
</feature>
<feature type="region of interest" description="Disordered" evidence="1">
    <location>
        <begin position="1"/>
        <end position="39"/>
    </location>
</feature>
<organism evidence="2 3">
    <name type="scientific">Acanthamoeba castellanii (strain ATCC 30010 / Neff)</name>
    <dbReference type="NCBI Taxonomy" id="1257118"/>
    <lineage>
        <taxon>Eukaryota</taxon>
        <taxon>Amoebozoa</taxon>
        <taxon>Discosea</taxon>
        <taxon>Longamoebia</taxon>
        <taxon>Centramoebida</taxon>
        <taxon>Acanthamoebidae</taxon>
        <taxon>Acanthamoeba</taxon>
    </lineage>
</organism>
<keyword evidence="3" id="KW-1185">Reference proteome</keyword>
<dbReference type="VEuPathDB" id="AmoebaDB:ACA1_071670"/>
<name>L8HEE0_ACACF</name>
<proteinExistence type="predicted"/>
<protein>
    <submittedName>
        <fullName evidence="2">Uncharacterized protein</fullName>
    </submittedName>
</protein>
<evidence type="ECO:0000256" key="1">
    <source>
        <dbReference type="SAM" id="MobiDB-lite"/>
    </source>
</evidence>
<evidence type="ECO:0000313" key="3">
    <source>
        <dbReference type="Proteomes" id="UP000011083"/>
    </source>
</evidence>
<accession>L8HEE0</accession>
<dbReference type="KEGG" id="acan:ACA1_071670"/>
<sequence>MEEDEGSPAMERDLPSTSRKVGKRKSRQSSVGGADDSDIDDKFDRLLAVSAEVKRAEAAATEKIQLWRSASGFDAMSAALKEWQFWIQEKERLLTAQLRPLAQEIVAFYKKQLDEDAERVIEDDEGEDDEGEVALGRERRASSSGSTGNKSEVDDLAMSLSEVLSLVERVRANSMGDRHGSPSKRRRNMPIEEQESECMSAEDRTPPPVADNH</sequence>
<feature type="compositionally biased region" description="Acidic residues" evidence="1">
    <location>
        <begin position="121"/>
        <end position="132"/>
    </location>
</feature>